<protein>
    <submittedName>
        <fullName evidence="6">Uncharacterized protein</fullName>
    </submittedName>
</protein>
<reference evidence="8 9" key="1">
    <citation type="journal article" date="2020" name="Nat. Food">
        <title>A phased Vanilla planifolia genome enables genetic improvement of flavour and production.</title>
        <authorList>
            <person name="Hasing T."/>
            <person name="Tang H."/>
            <person name="Brym M."/>
            <person name="Khazi F."/>
            <person name="Huang T."/>
            <person name="Chambers A.H."/>
        </authorList>
    </citation>
    <scope>NUCLEOTIDE SEQUENCE [LARGE SCALE GENOMIC DNA]</scope>
    <source>
        <tissue evidence="6">Leaf</tissue>
    </source>
</reference>
<keyword evidence="8" id="KW-1185">Reference proteome</keyword>
<sequence length="392" mass="42502">MRTTADSVGGMSSTAIPNPSLPISGVGLRRNQVGSLELSGEEELHRLVLLHYHLADSLQSLLPPPAASSDRDYAHPSSSASVVLSMPFLHKLLDALLTCESDFKSLLLLVLSRKLGVISRPPLDRGVHDLLDGFIKTLDLCNAVSRSLQSLRHWNRHANIAATALHRPNPPSLPPQLSRARRALSKLLLSDCSCLDSSSSTCRRVCQICSAARHLNTVAPGILTPRNDSGGAAVLVVAVITIRFLLRFAIWAMVTAFSCSVGTVPPLPPLPPPARQMPWAAPMSSLQERIAEELRTAMKEKVAAGAATTGMLVETLAVERSGRKAMKMLSSGNEAGEAAEELADASRRLEEALGPLERKVREVFHRFVRCRTDVLKRLHEDRRSSSPTDALQ</sequence>
<dbReference type="Proteomes" id="UP000639772">
    <property type="component" value="Chromosome 6"/>
</dbReference>
<dbReference type="Proteomes" id="UP000636800">
    <property type="component" value="Chromosome 6"/>
</dbReference>
<keyword evidence="3" id="KW-1133">Transmembrane helix</keyword>
<evidence type="ECO:0000313" key="7">
    <source>
        <dbReference type="EMBL" id="KAG0477783.1"/>
    </source>
</evidence>
<evidence type="ECO:0000256" key="1">
    <source>
        <dbReference type="ARBA" id="ARBA00004167"/>
    </source>
</evidence>
<evidence type="ECO:0000256" key="3">
    <source>
        <dbReference type="ARBA" id="ARBA00022989"/>
    </source>
</evidence>
<comment type="similarity">
    <text evidence="5">Belongs to the ROH1 family.</text>
</comment>
<accession>A0A835QTI4</accession>
<dbReference type="AlphaFoldDB" id="A0A835QTI4"/>
<dbReference type="InterPro" id="IPR008511">
    <property type="entry name" value="ROH1-like"/>
</dbReference>
<evidence type="ECO:0000313" key="9">
    <source>
        <dbReference type="Proteomes" id="UP000639772"/>
    </source>
</evidence>
<evidence type="ECO:0000256" key="5">
    <source>
        <dbReference type="ARBA" id="ARBA00035114"/>
    </source>
</evidence>
<comment type="subcellular location">
    <subcellularLocation>
        <location evidence="1">Membrane</location>
        <topology evidence="1">Single-pass membrane protein</topology>
    </subcellularLocation>
</comment>
<dbReference type="PANTHER" id="PTHR31509">
    <property type="entry name" value="BPS1-LIKE PROTEIN"/>
    <property type="match status" value="1"/>
</dbReference>
<dbReference type="EMBL" id="JADCNL010000006">
    <property type="protein sequence ID" value="KAG0476055.1"/>
    <property type="molecule type" value="Genomic_DNA"/>
</dbReference>
<evidence type="ECO:0000256" key="4">
    <source>
        <dbReference type="ARBA" id="ARBA00023136"/>
    </source>
</evidence>
<keyword evidence="2" id="KW-0812">Transmembrane</keyword>
<dbReference type="Pfam" id="PF05633">
    <property type="entry name" value="ROH1-like"/>
    <property type="match status" value="1"/>
</dbReference>
<evidence type="ECO:0000313" key="8">
    <source>
        <dbReference type="Proteomes" id="UP000636800"/>
    </source>
</evidence>
<organism evidence="6 8">
    <name type="scientific">Vanilla planifolia</name>
    <name type="common">Vanilla</name>
    <dbReference type="NCBI Taxonomy" id="51239"/>
    <lineage>
        <taxon>Eukaryota</taxon>
        <taxon>Viridiplantae</taxon>
        <taxon>Streptophyta</taxon>
        <taxon>Embryophyta</taxon>
        <taxon>Tracheophyta</taxon>
        <taxon>Spermatophyta</taxon>
        <taxon>Magnoliopsida</taxon>
        <taxon>Liliopsida</taxon>
        <taxon>Asparagales</taxon>
        <taxon>Orchidaceae</taxon>
        <taxon>Vanilloideae</taxon>
        <taxon>Vanilleae</taxon>
        <taxon>Vanilla</taxon>
    </lineage>
</organism>
<evidence type="ECO:0000256" key="2">
    <source>
        <dbReference type="ARBA" id="ARBA00022692"/>
    </source>
</evidence>
<dbReference type="GO" id="GO:0016020">
    <property type="term" value="C:membrane"/>
    <property type="evidence" value="ECO:0007669"/>
    <property type="project" value="UniProtKB-SubCell"/>
</dbReference>
<keyword evidence="4" id="KW-0472">Membrane</keyword>
<comment type="caution">
    <text evidence="6">The sequence shown here is derived from an EMBL/GenBank/DDBJ whole genome shotgun (WGS) entry which is preliminary data.</text>
</comment>
<dbReference type="OrthoDB" id="1878996at2759"/>
<name>A0A835QTI4_VANPL</name>
<gene>
    <name evidence="7" type="ORF">HPP92_012502</name>
    <name evidence="6" type="ORF">HPP92_012896</name>
</gene>
<dbReference type="EMBL" id="JADCNM010000006">
    <property type="protein sequence ID" value="KAG0477783.1"/>
    <property type="molecule type" value="Genomic_DNA"/>
</dbReference>
<evidence type="ECO:0000313" key="6">
    <source>
        <dbReference type="EMBL" id="KAG0476055.1"/>
    </source>
</evidence>
<proteinExistence type="inferred from homology"/>